<feature type="transmembrane region" description="Helical" evidence="6">
    <location>
        <begin position="243"/>
        <end position="261"/>
    </location>
</feature>
<dbReference type="GO" id="GO:0022857">
    <property type="term" value="F:transmembrane transporter activity"/>
    <property type="evidence" value="ECO:0007669"/>
    <property type="project" value="InterPro"/>
</dbReference>
<dbReference type="GO" id="GO:0005886">
    <property type="term" value="C:plasma membrane"/>
    <property type="evidence" value="ECO:0007669"/>
    <property type="project" value="UniProtKB-SubCell"/>
</dbReference>
<dbReference type="AlphaFoldDB" id="A0A848KCD6"/>
<evidence type="ECO:0000259" key="7">
    <source>
        <dbReference type="PROSITE" id="PS50850"/>
    </source>
</evidence>
<dbReference type="PANTHER" id="PTHR42718">
    <property type="entry name" value="MAJOR FACILITATOR SUPERFAMILY MULTIDRUG TRANSPORTER MFSC"/>
    <property type="match status" value="1"/>
</dbReference>
<dbReference type="EMBL" id="VCQU01000001">
    <property type="protein sequence ID" value="NMN93790.1"/>
    <property type="molecule type" value="Genomic_DNA"/>
</dbReference>
<sequence>MCIVHIVTSVDTHDQPDLTVTARPAAVLVAVLAGCGIVVSLMQTLVIPIIPSLPSFLNTSAGNASWVITATLLAGAVATPISGRLGDMFGKRRILLASLAALVLGSLVCAMFSSLVPMIVGRALQGLAVGAIPLGISILRDELPPERVGSAIAMMSATLGVGGAVGLPFAAVIAQNADWHVLFWTSAGLGAVLAAVVFGLVPESPVRTPGRFDFLGAIGLSIALTSLLLAISKGTDWGWSSPSILGLFATAVVVLLVWGAWELRTRSPLVDLAVSSRPRVLLTNIASIAVGFAMYGMSLVVPQLLQAPEATGYGLGQSMVAAGLILAPGGLMMMLLSPVSARLTAARGPKVTLIVGCVVIAAGYVTAFLLMNNRWEVMIASMIIAGGIGIAYAAMPALIMGGVPLSETAAANGLNALMRSIGTSTSAAVMSVVLAHMTMSLDGHQLPTRDAFHTAFGISIVAALVAIGVTACIPMRARESRV</sequence>
<feature type="transmembrane region" description="Helical" evidence="6">
    <location>
        <begin position="451"/>
        <end position="473"/>
    </location>
</feature>
<dbReference type="SUPFAM" id="SSF103473">
    <property type="entry name" value="MFS general substrate transporter"/>
    <property type="match status" value="1"/>
</dbReference>
<feature type="transmembrane region" description="Helical" evidence="6">
    <location>
        <begin position="151"/>
        <end position="175"/>
    </location>
</feature>
<feature type="transmembrane region" description="Helical" evidence="6">
    <location>
        <begin position="25"/>
        <end position="51"/>
    </location>
</feature>
<feature type="transmembrane region" description="Helical" evidence="6">
    <location>
        <begin position="377"/>
        <end position="399"/>
    </location>
</feature>
<dbReference type="PANTHER" id="PTHR42718:SF9">
    <property type="entry name" value="MAJOR FACILITATOR SUPERFAMILY MULTIDRUG TRANSPORTER MFSC"/>
    <property type="match status" value="1"/>
</dbReference>
<dbReference type="Proteomes" id="UP000535543">
    <property type="component" value="Unassembled WGS sequence"/>
</dbReference>
<dbReference type="InterPro" id="IPR011701">
    <property type="entry name" value="MFS"/>
</dbReference>
<keyword evidence="4 6" id="KW-1133">Transmembrane helix</keyword>
<dbReference type="InterPro" id="IPR020846">
    <property type="entry name" value="MFS_dom"/>
</dbReference>
<evidence type="ECO:0000313" key="8">
    <source>
        <dbReference type="EMBL" id="NMN93790.1"/>
    </source>
</evidence>
<protein>
    <submittedName>
        <fullName evidence="8">MFS transporter</fullName>
    </submittedName>
</protein>
<evidence type="ECO:0000256" key="2">
    <source>
        <dbReference type="ARBA" id="ARBA00022448"/>
    </source>
</evidence>
<feature type="transmembrane region" description="Helical" evidence="6">
    <location>
        <begin position="63"/>
        <end position="82"/>
    </location>
</feature>
<dbReference type="Gene3D" id="1.20.1250.20">
    <property type="entry name" value="MFS general substrate transporter like domains"/>
    <property type="match status" value="2"/>
</dbReference>
<keyword evidence="9" id="KW-1185">Reference proteome</keyword>
<feature type="transmembrane region" description="Helical" evidence="6">
    <location>
        <begin position="212"/>
        <end position="231"/>
    </location>
</feature>
<accession>A0A848KCD6</accession>
<comment type="subcellular location">
    <subcellularLocation>
        <location evidence="1">Cell membrane</location>
        <topology evidence="1">Multi-pass membrane protein</topology>
    </subcellularLocation>
</comment>
<feature type="transmembrane region" description="Helical" evidence="6">
    <location>
        <begin position="94"/>
        <end position="113"/>
    </location>
</feature>
<feature type="transmembrane region" description="Helical" evidence="6">
    <location>
        <begin position="351"/>
        <end position="371"/>
    </location>
</feature>
<reference evidence="8 9" key="2">
    <citation type="submission" date="2020-06" db="EMBL/GenBank/DDBJ databases">
        <title>Antribacter stalactiti gen. nov., sp. nov., a new member of the family Nacardiaceae isolated from a cave.</title>
        <authorList>
            <person name="Kim I.S."/>
        </authorList>
    </citation>
    <scope>NUCLEOTIDE SEQUENCE [LARGE SCALE GENOMIC DNA]</scope>
    <source>
        <strain evidence="8 9">YC2-7</strain>
    </source>
</reference>
<evidence type="ECO:0000256" key="6">
    <source>
        <dbReference type="SAM" id="Phobius"/>
    </source>
</evidence>
<keyword evidence="3 6" id="KW-0812">Transmembrane</keyword>
<dbReference type="PROSITE" id="PS50850">
    <property type="entry name" value="MFS"/>
    <property type="match status" value="1"/>
</dbReference>
<name>A0A848KCD6_9NOCA</name>
<dbReference type="Pfam" id="PF07690">
    <property type="entry name" value="MFS_1"/>
    <property type="match status" value="1"/>
</dbReference>
<evidence type="ECO:0000256" key="4">
    <source>
        <dbReference type="ARBA" id="ARBA00022989"/>
    </source>
</evidence>
<reference evidence="8 9" key="1">
    <citation type="submission" date="2019-05" db="EMBL/GenBank/DDBJ databases">
        <authorList>
            <person name="Lee S.D."/>
        </authorList>
    </citation>
    <scope>NUCLEOTIDE SEQUENCE [LARGE SCALE GENOMIC DNA]</scope>
    <source>
        <strain evidence="8 9">YC2-7</strain>
    </source>
</reference>
<gene>
    <name evidence="8" type="ORF">FGL95_01890</name>
</gene>
<feature type="domain" description="Major facilitator superfamily (MFS) profile" evidence="7">
    <location>
        <begin position="28"/>
        <end position="480"/>
    </location>
</feature>
<feature type="transmembrane region" description="Helical" evidence="6">
    <location>
        <begin position="320"/>
        <end position="339"/>
    </location>
</feature>
<evidence type="ECO:0000313" key="9">
    <source>
        <dbReference type="Proteomes" id="UP000535543"/>
    </source>
</evidence>
<feature type="transmembrane region" description="Helical" evidence="6">
    <location>
        <begin position="281"/>
        <end position="300"/>
    </location>
</feature>
<dbReference type="InterPro" id="IPR036259">
    <property type="entry name" value="MFS_trans_sf"/>
</dbReference>
<dbReference type="CDD" id="cd17504">
    <property type="entry name" value="MFS_MMR_MDR_like"/>
    <property type="match status" value="1"/>
</dbReference>
<proteinExistence type="predicted"/>
<keyword evidence="5 6" id="KW-0472">Membrane</keyword>
<evidence type="ECO:0000256" key="1">
    <source>
        <dbReference type="ARBA" id="ARBA00004651"/>
    </source>
</evidence>
<feature type="transmembrane region" description="Helical" evidence="6">
    <location>
        <begin position="181"/>
        <end position="200"/>
    </location>
</feature>
<comment type="caution">
    <text evidence="8">The sequence shown here is derived from an EMBL/GenBank/DDBJ whole genome shotgun (WGS) entry which is preliminary data.</text>
</comment>
<evidence type="ECO:0000256" key="3">
    <source>
        <dbReference type="ARBA" id="ARBA00022692"/>
    </source>
</evidence>
<keyword evidence="2" id="KW-0813">Transport</keyword>
<evidence type="ECO:0000256" key="5">
    <source>
        <dbReference type="ARBA" id="ARBA00023136"/>
    </source>
</evidence>
<organism evidence="8 9">
    <name type="scientific">Antrihabitans stalactiti</name>
    <dbReference type="NCBI Taxonomy" id="2584121"/>
    <lineage>
        <taxon>Bacteria</taxon>
        <taxon>Bacillati</taxon>
        <taxon>Actinomycetota</taxon>
        <taxon>Actinomycetes</taxon>
        <taxon>Mycobacteriales</taxon>
        <taxon>Nocardiaceae</taxon>
        <taxon>Antrihabitans</taxon>
    </lineage>
</organism>